<dbReference type="Proteomes" id="UP000756132">
    <property type="component" value="Chromosome 9"/>
</dbReference>
<proteinExistence type="predicted"/>
<dbReference type="InterPro" id="IPR002293">
    <property type="entry name" value="AA/rel_permease1"/>
</dbReference>
<feature type="transmembrane region" description="Helical" evidence="6">
    <location>
        <begin position="413"/>
        <end position="433"/>
    </location>
</feature>
<dbReference type="KEGG" id="ffu:CLAFUR5_09616"/>
<evidence type="ECO:0000256" key="6">
    <source>
        <dbReference type="SAM" id="Phobius"/>
    </source>
</evidence>
<evidence type="ECO:0000256" key="3">
    <source>
        <dbReference type="ARBA" id="ARBA00022692"/>
    </source>
</evidence>
<dbReference type="PIRSF" id="PIRSF006060">
    <property type="entry name" value="AA_transporter"/>
    <property type="match status" value="1"/>
</dbReference>
<keyword evidence="4 6" id="KW-1133">Transmembrane helix</keyword>
<feature type="transmembrane region" description="Helical" evidence="6">
    <location>
        <begin position="439"/>
        <end position="464"/>
    </location>
</feature>
<evidence type="ECO:0000256" key="5">
    <source>
        <dbReference type="ARBA" id="ARBA00023136"/>
    </source>
</evidence>
<dbReference type="OMA" id="GMLFYWL"/>
<organism evidence="7 8">
    <name type="scientific">Passalora fulva</name>
    <name type="common">Tomato leaf mold</name>
    <name type="synonym">Cladosporium fulvum</name>
    <dbReference type="NCBI Taxonomy" id="5499"/>
    <lineage>
        <taxon>Eukaryota</taxon>
        <taxon>Fungi</taxon>
        <taxon>Dikarya</taxon>
        <taxon>Ascomycota</taxon>
        <taxon>Pezizomycotina</taxon>
        <taxon>Dothideomycetes</taxon>
        <taxon>Dothideomycetidae</taxon>
        <taxon>Mycosphaerellales</taxon>
        <taxon>Mycosphaerellaceae</taxon>
        <taxon>Fulvia</taxon>
    </lineage>
</organism>
<keyword evidence="5 6" id="KW-0472">Membrane</keyword>
<evidence type="ECO:0000313" key="7">
    <source>
        <dbReference type="EMBL" id="UJO21819.1"/>
    </source>
</evidence>
<feature type="transmembrane region" description="Helical" evidence="6">
    <location>
        <begin position="112"/>
        <end position="133"/>
    </location>
</feature>
<dbReference type="GO" id="GO:0022857">
    <property type="term" value="F:transmembrane transporter activity"/>
    <property type="evidence" value="ECO:0007669"/>
    <property type="project" value="InterPro"/>
</dbReference>
<reference evidence="7" key="2">
    <citation type="journal article" date="2022" name="Microb. Genom.">
        <title>A chromosome-scale genome assembly of the tomato pathogen Cladosporium fulvum reveals a compartmentalized genome architecture and the presence of a dispensable chromosome.</title>
        <authorList>
            <person name="Zaccaron A.Z."/>
            <person name="Chen L.H."/>
            <person name="Samaras A."/>
            <person name="Stergiopoulos I."/>
        </authorList>
    </citation>
    <scope>NUCLEOTIDE SEQUENCE</scope>
    <source>
        <strain evidence="7">Race5_Kim</strain>
    </source>
</reference>
<evidence type="ECO:0000256" key="1">
    <source>
        <dbReference type="ARBA" id="ARBA00004141"/>
    </source>
</evidence>
<feature type="transmembrane region" description="Helical" evidence="6">
    <location>
        <begin position="485"/>
        <end position="503"/>
    </location>
</feature>
<evidence type="ECO:0000256" key="2">
    <source>
        <dbReference type="ARBA" id="ARBA00022448"/>
    </source>
</evidence>
<name>A0A9Q8UTD4_PASFU</name>
<keyword evidence="8" id="KW-1185">Reference proteome</keyword>
<dbReference type="Pfam" id="PF13520">
    <property type="entry name" value="AA_permease_2"/>
    <property type="match status" value="1"/>
</dbReference>
<dbReference type="GO" id="GO:0016020">
    <property type="term" value="C:membrane"/>
    <property type="evidence" value="ECO:0007669"/>
    <property type="project" value="UniProtKB-SubCell"/>
</dbReference>
<evidence type="ECO:0000256" key="4">
    <source>
        <dbReference type="ARBA" id="ARBA00022989"/>
    </source>
</evidence>
<feature type="transmembrane region" description="Helical" evidence="6">
    <location>
        <begin position="163"/>
        <end position="185"/>
    </location>
</feature>
<feature type="transmembrane region" description="Helical" evidence="6">
    <location>
        <begin position="310"/>
        <end position="332"/>
    </location>
</feature>
<comment type="subcellular location">
    <subcellularLocation>
        <location evidence="1">Membrane</location>
        <topology evidence="1">Multi-pass membrane protein</topology>
    </subcellularLocation>
</comment>
<protein>
    <submittedName>
        <fullName evidence="7">Choline transport protein</fullName>
    </submittedName>
</protein>
<dbReference type="RefSeq" id="XP_047766185.1">
    <property type="nucleotide sequence ID" value="XM_047908764.1"/>
</dbReference>
<sequence>MVAAFRLADRWLEIAASNNYRPRPDSAGINSNMDAKVSLDKGGLPAKDTDTPLQPITSITSTLKAGEITEELREGFSVWSLGALLVCLMATWEALATVVASALTNGGPPCLFYNYIISFLGTMAVAASMAEIASMYPSAGGQYHWVAAFAPTKIRPFSSWITGWINIGGQLCLTASAALSAGLLFQGLLTLNNPDYAAQRWHGVMFYWLVLAYSLVVNVYGSRILAQSNIAAGVLHVFGFIIVVVILGAMTKTKNTAEYVFTDFSNTSGWSSNGVSWLVGLLSTVYPFLGYDAAAHMSEELPRPSKYVPIAMLGSIIVNGLIGLVFCIVFLFCLGDLDELLKTTTGFPFVQLYYNVTQNHVAATFMTLFHAFIALAANSAGLTSTSRTAWAFARDRAVPYSAYYAHLNPSNQLPVRMCILLTVLQFLLGLIYLGNTTAFNAIISMSILGMYASYVLPISFMLLYGRRSAVHRPGWFSMGRWGPTINIIALLWGAVAITFSMFPSYQPVTAQNMNYASLVLGGWFIIGAVYYLLHQRKSYEGPVVLL</sequence>
<feature type="transmembrane region" description="Helical" evidence="6">
    <location>
        <begin position="78"/>
        <end position="100"/>
    </location>
</feature>
<dbReference type="EMBL" id="CP090171">
    <property type="protein sequence ID" value="UJO21819.1"/>
    <property type="molecule type" value="Genomic_DNA"/>
</dbReference>
<reference evidence="7" key="1">
    <citation type="submission" date="2021-12" db="EMBL/GenBank/DDBJ databases">
        <authorList>
            <person name="Zaccaron A."/>
            <person name="Stergiopoulos I."/>
        </authorList>
    </citation>
    <scope>NUCLEOTIDE SEQUENCE</scope>
    <source>
        <strain evidence="7">Race5_Kim</strain>
    </source>
</reference>
<feature type="transmembrane region" description="Helical" evidence="6">
    <location>
        <begin position="270"/>
        <end position="289"/>
    </location>
</feature>
<feature type="transmembrane region" description="Helical" evidence="6">
    <location>
        <begin position="515"/>
        <end position="533"/>
    </location>
</feature>
<evidence type="ECO:0000313" key="8">
    <source>
        <dbReference type="Proteomes" id="UP000756132"/>
    </source>
</evidence>
<dbReference type="OrthoDB" id="3257095at2759"/>
<dbReference type="Gene3D" id="1.20.1740.10">
    <property type="entry name" value="Amino acid/polyamine transporter I"/>
    <property type="match status" value="1"/>
</dbReference>
<dbReference type="PANTHER" id="PTHR45649:SF14">
    <property type="entry name" value="GABA PERMEASE"/>
    <property type="match status" value="1"/>
</dbReference>
<keyword evidence="3 6" id="KW-0812">Transmembrane</keyword>
<feature type="transmembrane region" description="Helical" evidence="6">
    <location>
        <begin position="230"/>
        <end position="250"/>
    </location>
</feature>
<dbReference type="PANTHER" id="PTHR45649">
    <property type="entry name" value="AMINO-ACID PERMEASE BAT1"/>
    <property type="match status" value="1"/>
</dbReference>
<accession>A0A9Q8UTD4</accession>
<keyword evidence="2" id="KW-0813">Transport</keyword>
<feature type="transmembrane region" description="Helical" evidence="6">
    <location>
        <begin position="205"/>
        <end position="221"/>
    </location>
</feature>
<gene>
    <name evidence="7" type="ORF">CLAFUR5_09616</name>
</gene>
<dbReference type="GeneID" id="71989494"/>
<feature type="transmembrane region" description="Helical" evidence="6">
    <location>
        <begin position="352"/>
        <end position="377"/>
    </location>
</feature>
<dbReference type="AlphaFoldDB" id="A0A9Q8UTD4"/>